<name>A0ABP2AV26_SARVE</name>
<evidence type="ECO:0008006" key="3">
    <source>
        <dbReference type="Google" id="ProtNLM"/>
    </source>
</evidence>
<accession>A0ABP2AV26</accession>
<keyword evidence="2" id="KW-1185">Reference proteome</keyword>
<dbReference type="SUPFAM" id="SSF143842">
    <property type="entry name" value="YwmB-like"/>
    <property type="match status" value="1"/>
</dbReference>
<comment type="caution">
    <text evidence="1">The sequence shown here is derived from an EMBL/GenBank/DDBJ whole genome shotgun (WGS) entry which is preliminary data.</text>
</comment>
<sequence length="214" mass="25079">MKKLCFTLIIFMFSLCIKGSYVYDEDDIYIKVHNVVDFCESGIKISYKTKSDIREILQQISDLNISYFNNTLKIDENMGDNFSFEEETDKASTKILIAKDVNEYTVEMEIIDKQKLINISEIKLKCRKLNNISNLNYYTFIKGKVKKQYKYELEDRLFNILDCYNIKNKSNVSLENGLTGIFTVQKTLKINYSIMNYDDGTYLIMGSPIIFITY</sequence>
<proteinExistence type="predicted"/>
<protein>
    <recommendedName>
        <fullName evidence="3">TATA-box binding</fullName>
    </recommendedName>
</protein>
<dbReference type="EMBL" id="CYZR01000005">
    <property type="protein sequence ID" value="CUO03976.1"/>
    <property type="molecule type" value="Genomic_DNA"/>
</dbReference>
<dbReference type="Proteomes" id="UP000095488">
    <property type="component" value="Unassembled WGS sequence"/>
</dbReference>
<evidence type="ECO:0000313" key="2">
    <source>
        <dbReference type="Proteomes" id="UP000095488"/>
    </source>
</evidence>
<evidence type="ECO:0000313" key="1">
    <source>
        <dbReference type="EMBL" id="CUO03976.1"/>
    </source>
</evidence>
<gene>
    <name evidence="1" type="ORF">ERS852473_01750</name>
</gene>
<dbReference type="InterPro" id="IPR036209">
    <property type="entry name" value="YwmB-like_sf"/>
</dbReference>
<organism evidence="1 2">
    <name type="scientific">Sarcina ventriculi</name>
    <name type="common">Clostridium ventriculi</name>
    <dbReference type="NCBI Taxonomy" id="1267"/>
    <lineage>
        <taxon>Bacteria</taxon>
        <taxon>Bacillati</taxon>
        <taxon>Bacillota</taxon>
        <taxon>Clostridia</taxon>
        <taxon>Eubacteriales</taxon>
        <taxon>Clostridiaceae</taxon>
        <taxon>Sarcina</taxon>
    </lineage>
</organism>
<dbReference type="RefSeq" id="WP_055259542.1">
    <property type="nucleotide sequence ID" value="NZ_CABIXL010000005.1"/>
</dbReference>
<reference evidence="1 2" key="1">
    <citation type="submission" date="2015-09" db="EMBL/GenBank/DDBJ databases">
        <authorList>
            <consortium name="Pathogen Informatics"/>
            <person name="Wu L."/>
            <person name="Ma J."/>
        </authorList>
    </citation>
    <scope>NUCLEOTIDE SEQUENCE [LARGE SCALE GENOMIC DNA]</scope>
    <source>
        <strain evidence="1 2">2789STDY5834858</strain>
    </source>
</reference>